<keyword evidence="4 6" id="KW-1133">Transmembrane helix</keyword>
<dbReference type="GO" id="GO:0005886">
    <property type="term" value="C:plasma membrane"/>
    <property type="evidence" value="ECO:0007669"/>
    <property type="project" value="UniProtKB-SubCell"/>
</dbReference>
<dbReference type="Proteomes" id="UP000054212">
    <property type="component" value="Unassembled WGS sequence"/>
</dbReference>
<dbReference type="SUPFAM" id="SSF103473">
    <property type="entry name" value="MFS general substrate transporter"/>
    <property type="match status" value="1"/>
</dbReference>
<feature type="domain" description="Major facilitator superfamily (MFS) profile" evidence="7">
    <location>
        <begin position="120"/>
        <end position="303"/>
    </location>
</feature>
<sequence>SAGLPLLINLDGVEGRNNLVSVNATAVTGGTVFVVIGGGVGIGIRTLLEGEVSANQADASLIIFASLCFLIASLLSLRLKREQLGPMAHEVRKQSVAAAYREMAEGYRFLRKVRDCFSGIAATAVQRGGLTALTLMALLLNRNTFNDPADSDAGLAGFAFAITVAGVGITLGAIIAPFGVKKYGRHAWIRYSLFASGILPIALAFNQGEFFLVATGFFAGMAGQGVKVTNDALVQSKIDDNYRGRVFAVYDVIVNGGIVSGAIIAALLLPPSGQSSVLPLVIAITYFLFALLLLRKSRFNSDF</sequence>
<evidence type="ECO:0000256" key="2">
    <source>
        <dbReference type="ARBA" id="ARBA00022475"/>
    </source>
</evidence>
<comment type="subcellular location">
    <subcellularLocation>
        <location evidence="1">Cell membrane</location>
        <topology evidence="1">Multi-pass membrane protein</topology>
    </subcellularLocation>
</comment>
<proteinExistence type="predicted"/>
<dbReference type="InterPro" id="IPR011701">
    <property type="entry name" value="MFS"/>
</dbReference>
<evidence type="ECO:0000313" key="9">
    <source>
        <dbReference type="Proteomes" id="UP000054212"/>
    </source>
</evidence>
<evidence type="ECO:0000259" key="7">
    <source>
        <dbReference type="PROSITE" id="PS50850"/>
    </source>
</evidence>
<feature type="transmembrane region" description="Helical" evidence="6">
    <location>
        <begin position="188"/>
        <end position="205"/>
    </location>
</feature>
<dbReference type="EMBL" id="LIAT01000314">
    <property type="protein sequence ID" value="KRO42979.1"/>
    <property type="molecule type" value="Genomic_DNA"/>
</dbReference>
<evidence type="ECO:0000313" key="8">
    <source>
        <dbReference type="EMBL" id="KRO42979.1"/>
    </source>
</evidence>
<organism evidence="8 9">
    <name type="scientific">Actinobacteria bacterium BACL2 MAG-120813-bin23</name>
    <dbReference type="NCBI Taxonomy" id="1655569"/>
    <lineage>
        <taxon>Bacteria</taxon>
        <taxon>Bacillati</taxon>
        <taxon>Actinomycetota</taxon>
        <taxon>Actinomycetes</taxon>
        <taxon>Actinomycetes incertae sedis</taxon>
        <taxon>ac1 cluster</taxon>
    </lineage>
</organism>
<gene>
    <name evidence="8" type="ORF">ABR61_05785</name>
</gene>
<evidence type="ECO:0000256" key="5">
    <source>
        <dbReference type="ARBA" id="ARBA00023136"/>
    </source>
</evidence>
<feature type="transmembrane region" description="Helical" evidence="6">
    <location>
        <begin position="275"/>
        <end position="294"/>
    </location>
</feature>
<keyword evidence="5 6" id="KW-0472">Membrane</keyword>
<accession>A0A0R2Q3S5</accession>
<evidence type="ECO:0000256" key="1">
    <source>
        <dbReference type="ARBA" id="ARBA00004651"/>
    </source>
</evidence>
<dbReference type="Pfam" id="PF07690">
    <property type="entry name" value="MFS_1"/>
    <property type="match status" value="1"/>
</dbReference>
<evidence type="ECO:0000256" key="6">
    <source>
        <dbReference type="SAM" id="Phobius"/>
    </source>
</evidence>
<dbReference type="PROSITE" id="PS50850">
    <property type="entry name" value="MFS"/>
    <property type="match status" value="1"/>
</dbReference>
<reference evidence="8 9" key="1">
    <citation type="submission" date="2015-10" db="EMBL/GenBank/DDBJ databases">
        <title>Metagenome-Assembled Genomes uncover a global brackish microbiome.</title>
        <authorList>
            <person name="Hugerth L.W."/>
            <person name="Larsson J."/>
            <person name="Alneberg J."/>
            <person name="Lindh M.V."/>
            <person name="Legrand C."/>
            <person name="Pinhassi J."/>
            <person name="Andersson A.F."/>
        </authorList>
    </citation>
    <scope>NUCLEOTIDE SEQUENCE [LARGE SCALE GENOMIC DNA]</scope>
    <source>
        <strain evidence="8">BACL2 MAG-120813-bin23</strain>
    </source>
</reference>
<feature type="transmembrane region" description="Helical" evidence="6">
    <location>
        <begin position="117"/>
        <end position="141"/>
    </location>
</feature>
<feature type="transmembrane region" description="Helical" evidence="6">
    <location>
        <begin position="246"/>
        <end position="269"/>
    </location>
</feature>
<dbReference type="InterPro" id="IPR036259">
    <property type="entry name" value="MFS_trans_sf"/>
</dbReference>
<protein>
    <submittedName>
        <fullName evidence="8">MFS transporter</fullName>
    </submittedName>
</protein>
<feature type="transmembrane region" description="Helical" evidence="6">
    <location>
        <begin position="211"/>
        <end position="234"/>
    </location>
</feature>
<evidence type="ECO:0000256" key="4">
    <source>
        <dbReference type="ARBA" id="ARBA00022989"/>
    </source>
</evidence>
<dbReference type="Gene3D" id="1.20.1250.20">
    <property type="entry name" value="MFS general substrate transporter like domains"/>
    <property type="match status" value="1"/>
</dbReference>
<feature type="non-terminal residue" evidence="8">
    <location>
        <position position="1"/>
    </location>
</feature>
<keyword evidence="3 6" id="KW-0812">Transmembrane</keyword>
<dbReference type="PANTHER" id="PTHR23513">
    <property type="entry name" value="INTEGRAL MEMBRANE EFFLUX PROTEIN-RELATED"/>
    <property type="match status" value="1"/>
</dbReference>
<feature type="transmembrane region" description="Helical" evidence="6">
    <location>
        <begin position="153"/>
        <end position="176"/>
    </location>
</feature>
<feature type="transmembrane region" description="Helical" evidence="6">
    <location>
        <begin position="59"/>
        <end position="77"/>
    </location>
</feature>
<comment type="caution">
    <text evidence="8">The sequence shown here is derived from an EMBL/GenBank/DDBJ whole genome shotgun (WGS) entry which is preliminary data.</text>
</comment>
<dbReference type="InterPro" id="IPR020846">
    <property type="entry name" value="MFS_dom"/>
</dbReference>
<dbReference type="AlphaFoldDB" id="A0A0R2Q3S5"/>
<dbReference type="GO" id="GO:0022857">
    <property type="term" value="F:transmembrane transporter activity"/>
    <property type="evidence" value="ECO:0007669"/>
    <property type="project" value="InterPro"/>
</dbReference>
<feature type="transmembrane region" description="Helical" evidence="6">
    <location>
        <begin position="26"/>
        <end position="47"/>
    </location>
</feature>
<keyword evidence="2" id="KW-1003">Cell membrane</keyword>
<evidence type="ECO:0000256" key="3">
    <source>
        <dbReference type="ARBA" id="ARBA00022692"/>
    </source>
</evidence>
<name>A0A0R2Q3S5_9ACTN</name>
<dbReference type="PANTHER" id="PTHR23513:SF17">
    <property type="entry name" value="MEMBRANE PROTEIN"/>
    <property type="match status" value="1"/>
</dbReference>